<organism evidence="6">
    <name type="scientific">uncultured marine thaumarchaeote KM3_144_G01</name>
    <dbReference type="NCBI Taxonomy" id="1456010"/>
    <lineage>
        <taxon>Archaea</taxon>
        <taxon>Nitrososphaerota</taxon>
        <taxon>environmental samples</taxon>
    </lineage>
</organism>
<keyword evidence="5 6" id="KW-0808">Transferase</keyword>
<dbReference type="InterPro" id="IPR000268">
    <property type="entry name" value="RPABC5/Rpb10"/>
</dbReference>
<keyword evidence="3 5" id="KW-0862">Zinc</keyword>
<sequence>MLVPIRCFTCGNLIADKFEDFQHRVKSGKNSAEVLDSLEVKRYCCRRMFLTTIETIQQIVPFYEAIYKRNVSIQSELE</sequence>
<dbReference type="Gene3D" id="1.10.10.60">
    <property type="entry name" value="Homeodomain-like"/>
    <property type="match status" value="1"/>
</dbReference>
<feature type="binding site" evidence="5">
    <location>
        <position position="45"/>
    </location>
    <ligand>
        <name>Zn(2+)</name>
        <dbReference type="ChEBI" id="CHEBI:29105"/>
    </ligand>
</feature>
<dbReference type="GO" id="GO:0003677">
    <property type="term" value="F:DNA binding"/>
    <property type="evidence" value="ECO:0007669"/>
    <property type="project" value="InterPro"/>
</dbReference>
<keyword evidence="2 5" id="KW-0479">Metal-binding</keyword>
<dbReference type="PIRSF" id="PIRSF005653">
    <property type="entry name" value="RNA_pol_N/8_sub"/>
    <property type="match status" value="1"/>
</dbReference>
<dbReference type="PANTHER" id="PTHR23431:SF3">
    <property type="entry name" value="DNA-DIRECTED RNA POLYMERASES I, II, AND III SUBUNIT RPABC5"/>
    <property type="match status" value="1"/>
</dbReference>
<dbReference type="NCBIfam" id="NF003089">
    <property type="entry name" value="PRK04016.1"/>
    <property type="match status" value="1"/>
</dbReference>
<protein>
    <recommendedName>
        <fullName evidence="5">DNA-directed RNA polymerase subunit Rpo10</fullName>
        <ecNumber evidence="5">2.7.7.6</ecNumber>
    </recommendedName>
    <alternativeName>
        <fullName evidence="5">DNA-directed RNA polymerase subunit N</fullName>
    </alternativeName>
</protein>
<gene>
    <name evidence="5 6" type="primary">rpoN</name>
    <name evidence="5" type="synonym">rpo10</name>
</gene>
<comment type="subunit">
    <text evidence="5">Part of the RNA polymerase complex.</text>
</comment>
<dbReference type="EC" id="2.7.7.6" evidence="5"/>
<dbReference type="HAMAP" id="MF_00250">
    <property type="entry name" value="RNApol_arch_Rpo10"/>
    <property type="match status" value="1"/>
</dbReference>
<evidence type="ECO:0000256" key="4">
    <source>
        <dbReference type="ARBA" id="ARBA00023163"/>
    </source>
</evidence>
<dbReference type="InterPro" id="IPR023580">
    <property type="entry name" value="RNA_pol_su_RPB10"/>
</dbReference>
<feature type="binding site" evidence="5">
    <location>
        <position position="44"/>
    </location>
    <ligand>
        <name>Zn(2+)</name>
        <dbReference type="ChEBI" id="CHEBI:29105"/>
    </ligand>
</feature>
<dbReference type="InterPro" id="IPR020789">
    <property type="entry name" value="RNA_pol_suN_Zn-BS"/>
</dbReference>
<evidence type="ECO:0000313" key="6">
    <source>
        <dbReference type="EMBL" id="AIF01243.1"/>
    </source>
</evidence>
<feature type="binding site" evidence="5">
    <location>
        <position position="10"/>
    </location>
    <ligand>
        <name>Zn(2+)</name>
        <dbReference type="ChEBI" id="CHEBI:29105"/>
    </ligand>
</feature>
<keyword evidence="1 5" id="KW-0240">DNA-directed RNA polymerase</keyword>
<dbReference type="AlphaFoldDB" id="A0A075GI21"/>
<dbReference type="PANTHER" id="PTHR23431">
    <property type="entry name" value="DNA-DIRECTED RNA POLYMERASES I, II, AND III SUBUNIT RPABC5 FAMILY MEMBER"/>
    <property type="match status" value="1"/>
</dbReference>
<dbReference type="EMBL" id="KF900615">
    <property type="protein sequence ID" value="AIF01243.1"/>
    <property type="molecule type" value="Genomic_DNA"/>
</dbReference>
<dbReference type="GO" id="GO:0006351">
    <property type="term" value="P:DNA-templated transcription"/>
    <property type="evidence" value="ECO:0007669"/>
    <property type="project" value="UniProtKB-UniRule"/>
</dbReference>
<dbReference type="GO" id="GO:0000428">
    <property type="term" value="C:DNA-directed RNA polymerase complex"/>
    <property type="evidence" value="ECO:0007669"/>
    <property type="project" value="UniProtKB-KW"/>
</dbReference>
<comment type="catalytic activity">
    <reaction evidence="5">
        <text>RNA(n) + a ribonucleoside 5'-triphosphate = RNA(n+1) + diphosphate</text>
        <dbReference type="Rhea" id="RHEA:21248"/>
        <dbReference type="Rhea" id="RHEA-COMP:14527"/>
        <dbReference type="Rhea" id="RHEA-COMP:17342"/>
        <dbReference type="ChEBI" id="CHEBI:33019"/>
        <dbReference type="ChEBI" id="CHEBI:61557"/>
        <dbReference type="ChEBI" id="CHEBI:140395"/>
        <dbReference type="EC" id="2.7.7.6"/>
    </reaction>
</comment>
<dbReference type="SUPFAM" id="SSF46924">
    <property type="entry name" value="RNA polymerase subunit RPB10"/>
    <property type="match status" value="1"/>
</dbReference>
<dbReference type="PROSITE" id="PS01112">
    <property type="entry name" value="RNA_POL_N_8KD"/>
    <property type="match status" value="1"/>
</dbReference>
<evidence type="ECO:0000256" key="5">
    <source>
        <dbReference type="HAMAP-Rule" id="MF_00250"/>
    </source>
</evidence>
<feature type="binding site" evidence="5">
    <location>
        <position position="7"/>
    </location>
    <ligand>
        <name>Zn(2+)</name>
        <dbReference type="ChEBI" id="CHEBI:29105"/>
    </ligand>
</feature>
<keyword evidence="5 6" id="KW-0548">Nucleotidyltransferase</keyword>
<evidence type="ECO:0000256" key="1">
    <source>
        <dbReference type="ARBA" id="ARBA00022478"/>
    </source>
</evidence>
<evidence type="ECO:0000256" key="3">
    <source>
        <dbReference type="ARBA" id="ARBA00022833"/>
    </source>
</evidence>
<keyword evidence="4 5" id="KW-0804">Transcription</keyword>
<keyword evidence="5" id="KW-0963">Cytoplasm</keyword>
<evidence type="ECO:0000256" key="2">
    <source>
        <dbReference type="ARBA" id="ARBA00022723"/>
    </source>
</evidence>
<name>A0A075GI21_9ARCH</name>
<dbReference type="GO" id="GO:0003899">
    <property type="term" value="F:DNA-directed RNA polymerase activity"/>
    <property type="evidence" value="ECO:0007669"/>
    <property type="project" value="UniProtKB-UniRule"/>
</dbReference>
<comment type="function">
    <text evidence="5">DNA-dependent RNA polymerase (RNAP) catalyzes the transcription of DNA into RNA using the four ribonucleoside triphosphates as substrates.</text>
</comment>
<proteinExistence type="inferred from homology"/>
<comment type="similarity">
    <text evidence="5">Belongs to the archaeal Rpo10/eukaryotic RPB10 RNA polymerase subunit family.</text>
</comment>
<accession>A0A075GI21</accession>
<reference evidence="6" key="1">
    <citation type="journal article" date="2014" name="Genome Biol. Evol.">
        <title>Pangenome evidence for extensive interdomain horizontal transfer affecting lineage core and shell genes in uncultured planktonic thaumarchaeota and euryarchaeota.</title>
        <authorList>
            <person name="Deschamps P."/>
            <person name="Zivanovic Y."/>
            <person name="Moreira D."/>
            <person name="Rodriguez-Valera F."/>
            <person name="Lopez-Garcia P."/>
        </authorList>
    </citation>
    <scope>NUCLEOTIDE SEQUENCE</scope>
</reference>
<comment type="subcellular location">
    <subcellularLocation>
        <location evidence="5">Cytoplasm</location>
    </subcellularLocation>
</comment>
<comment type="cofactor">
    <cofactor evidence="5">
        <name>Zn(2+)</name>
        <dbReference type="ChEBI" id="CHEBI:29105"/>
    </cofactor>
    <text evidence="5">Binds 1 zinc ion.</text>
</comment>
<dbReference type="Pfam" id="PF01194">
    <property type="entry name" value="RNA_pol_N"/>
    <property type="match status" value="1"/>
</dbReference>
<dbReference type="GO" id="GO:0005737">
    <property type="term" value="C:cytoplasm"/>
    <property type="evidence" value="ECO:0007669"/>
    <property type="project" value="UniProtKB-SubCell"/>
</dbReference>
<dbReference type="GO" id="GO:0008270">
    <property type="term" value="F:zinc ion binding"/>
    <property type="evidence" value="ECO:0007669"/>
    <property type="project" value="UniProtKB-UniRule"/>
</dbReference>